<accession>A0ACB8RN06</accession>
<dbReference type="Proteomes" id="UP000814033">
    <property type="component" value="Unassembled WGS sequence"/>
</dbReference>
<reference evidence="1" key="2">
    <citation type="journal article" date="2022" name="New Phytol.">
        <title>Evolutionary transition to the ectomycorrhizal habit in the genomes of a hyperdiverse lineage of mushroom-forming fungi.</title>
        <authorList>
            <person name="Looney B."/>
            <person name="Miyauchi S."/>
            <person name="Morin E."/>
            <person name="Drula E."/>
            <person name="Courty P.E."/>
            <person name="Kohler A."/>
            <person name="Kuo A."/>
            <person name="LaButti K."/>
            <person name="Pangilinan J."/>
            <person name="Lipzen A."/>
            <person name="Riley R."/>
            <person name="Andreopoulos W."/>
            <person name="He G."/>
            <person name="Johnson J."/>
            <person name="Nolan M."/>
            <person name="Tritt A."/>
            <person name="Barry K.W."/>
            <person name="Grigoriev I.V."/>
            <person name="Nagy L.G."/>
            <person name="Hibbett D."/>
            <person name="Henrissat B."/>
            <person name="Matheny P.B."/>
            <person name="Labbe J."/>
            <person name="Martin F.M."/>
        </authorList>
    </citation>
    <scope>NUCLEOTIDE SEQUENCE</scope>
    <source>
        <strain evidence="1">FP105234-sp</strain>
    </source>
</reference>
<reference evidence="1" key="1">
    <citation type="submission" date="2021-02" db="EMBL/GenBank/DDBJ databases">
        <authorList>
            <consortium name="DOE Joint Genome Institute"/>
            <person name="Ahrendt S."/>
            <person name="Looney B.P."/>
            <person name="Miyauchi S."/>
            <person name="Morin E."/>
            <person name="Drula E."/>
            <person name="Courty P.E."/>
            <person name="Chicoki N."/>
            <person name="Fauchery L."/>
            <person name="Kohler A."/>
            <person name="Kuo A."/>
            <person name="Labutti K."/>
            <person name="Pangilinan J."/>
            <person name="Lipzen A."/>
            <person name="Riley R."/>
            <person name="Andreopoulos W."/>
            <person name="He G."/>
            <person name="Johnson J."/>
            <person name="Barry K.W."/>
            <person name="Grigoriev I.V."/>
            <person name="Nagy L."/>
            <person name="Hibbett D."/>
            <person name="Henrissat B."/>
            <person name="Matheny P.B."/>
            <person name="Labbe J."/>
            <person name="Martin F."/>
        </authorList>
    </citation>
    <scope>NUCLEOTIDE SEQUENCE</scope>
    <source>
        <strain evidence="1">FP105234-sp</strain>
    </source>
</reference>
<proteinExistence type="predicted"/>
<dbReference type="EMBL" id="MU275948">
    <property type="protein sequence ID" value="KAI0045566.1"/>
    <property type="molecule type" value="Genomic_DNA"/>
</dbReference>
<sequence>MSQWMNVTFLGTCSGGGPSDTRNCSSLVLDVVGDGSLWMVDCAEGTLRQFAQQPAPRQNQRALKVGKVTHVFITHMHADHIMGLVTFLRNVLGISPELFVASTEPPTVNIYGPSGLRLFLRSNLQFTRTRTADRYAVHELLTREDDLCTGELHSSEAEGRDIVCGEDGLWRDVAVGRSSRGEIHVQAGPIEHRDPCIGYIFHEPKHASAPRKIVVLGDTSSPAALTPLIWETPGRVALLVHEATDAHIPAVVDAALARRRSEALVQGKVDAKGHSTPAMAGRWAGEWGAQRLVLNHIGARFPAPIHTSPAGKKYRTAILDELAHQATDAWRATVKKLNKPVSLFAPPTGLVSEREQEAIVATDFLTVSVSPSGQSEGTDSRWRPGTSTPARDRDSGREYTKRRREG</sequence>
<evidence type="ECO:0000313" key="1">
    <source>
        <dbReference type="EMBL" id="KAI0045566.1"/>
    </source>
</evidence>
<protein>
    <submittedName>
        <fullName evidence="1">Metallo-hydrolase/oxidoreductase</fullName>
    </submittedName>
</protein>
<comment type="caution">
    <text evidence="1">The sequence shown here is derived from an EMBL/GenBank/DDBJ whole genome shotgun (WGS) entry which is preliminary data.</text>
</comment>
<name>A0ACB8RN06_9AGAM</name>
<evidence type="ECO:0000313" key="2">
    <source>
        <dbReference type="Proteomes" id="UP000814033"/>
    </source>
</evidence>
<keyword evidence="2" id="KW-1185">Reference proteome</keyword>
<gene>
    <name evidence="1" type="ORF">FA95DRAFT_1495348</name>
</gene>
<organism evidence="1 2">
    <name type="scientific">Auriscalpium vulgare</name>
    <dbReference type="NCBI Taxonomy" id="40419"/>
    <lineage>
        <taxon>Eukaryota</taxon>
        <taxon>Fungi</taxon>
        <taxon>Dikarya</taxon>
        <taxon>Basidiomycota</taxon>
        <taxon>Agaricomycotina</taxon>
        <taxon>Agaricomycetes</taxon>
        <taxon>Russulales</taxon>
        <taxon>Auriscalpiaceae</taxon>
        <taxon>Auriscalpium</taxon>
    </lineage>
</organism>